<gene>
    <name evidence="8" type="ORF">PPAR1163_LOCUS15041</name>
</gene>
<keyword evidence="4" id="KW-0479">Metal-binding</keyword>
<evidence type="ECO:0000313" key="8">
    <source>
        <dbReference type="EMBL" id="CAD9256670.1"/>
    </source>
</evidence>
<evidence type="ECO:0000256" key="6">
    <source>
        <dbReference type="ARBA" id="ARBA00023229"/>
    </source>
</evidence>
<dbReference type="GO" id="GO:1990234">
    <property type="term" value="C:transferase complex"/>
    <property type="evidence" value="ECO:0007669"/>
    <property type="project" value="TreeGrafter"/>
</dbReference>
<dbReference type="GO" id="GO:0046872">
    <property type="term" value="F:metal ion binding"/>
    <property type="evidence" value="ECO:0007669"/>
    <property type="project" value="UniProtKB-KW"/>
</dbReference>
<evidence type="ECO:0000256" key="3">
    <source>
        <dbReference type="ARBA" id="ARBA00022679"/>
    </source>
</evidence>
<evidence type="ECO:0000256" key="4">
    <source>
        <dbReference type="ARBA" id="ARBA00022723"/>
    </source>
</evidence>
<dbReference type="InterPro" id="IPR033749">
    <property type="entry name" value="Polyprenyl_synt_CS"/>
</dbReference>
<evidence type="ECO:0000256" key="2">
    <source>
        <dbReference type="ARBA" id="ARBA00006706"/>
    </source>
</evidence>
<dbReference type="GO" id="GO:0004659">
    <property type="term" value="F:prenyltransferase activity"/>
    <property type="evidence" value="ECO:0007669"/>
    <property type="project" value="InterPro"/>
</dbReference>
<dbReference type="InterPro" id="IPR000092">
    <property type="entry name" value="Polyprenyl_synt"/>
</dbReference>
<dbReference type="PANTHER" id="PTHR12001:SF69">
    <property type="entry name" value="ALL TRANS-POLYPRENYL-DIPHOSPHATE SYNTHASE PDSS1"/>
    <property type="match status" value="1"/>
</dbReference>
<dbReference type="SFLD" id="SFLDS00005">
    <property type="entry name" value="Isoprenoid_Synthase_Type_I"/>
    <property type="match status" value="1"/>
</dbReference>
<dbReference type="PANTHER" id="PTHR12001">
    <property type="entry name" value="GERANYLGERANYL PYROPHOSPHATE SYNTHASE"/>
    <property type="match status" value="1"/>
</dbReference>
<dbReference type="GO" id="GO:0008299">
    <property type="term" value="P:isoprenoid biosynthetic process"/>
    <property type="evidence" value="ECO:0007669"/>
    <property type="project" value="UniProtKB-KW"/>
</dbReference>
<dbReference type="Pfam" id="PF00348">
    <property type="entry name" value="polyprenyl_synt"/>
    <property type="match status" value="1"/>
</dbReference>
<evidence type="ECO:0000256" key="5">
    <source>
        <dbReference type="ARBA" id="ARBA00022842"/>
    </source>
</evidence>
<evidence type="ECO:0000256" key="1">
    <source>
        <dbReference type="ARBA" id="ARBA00001946"/>
    </source>
</evidence>
<sequence>MHQGAGLLRRAAVAARVGGRCLRLGGKSQRRWLASPADYVAKQVAKSSLDKAIDALQRESDAFEDVLGVDKPTVEGTDGGIELKSSLRREPNGLLTATAAATRDADPFALVSGHITSLGDGIKHLLGSDHPVLQACAQYFFELDGGKKIRPTMVLLVAAACGGIDDRQRRLAEITEMIHTASLFHDDVIDKADTRRGEPSVNRVFGNKMAILAGDFLLARASISLARLRNLEAVELLSTVIEHLVKGEVMQMRPPPSLGNGDGRGASDGPEWSVSLSPLEFYMRKNYYKTASLMANSCRACALLGGNDEVAQRAAYDYGKHVGLAFQLVDDILDFEGSAETLGKPALADLAQGHATAPVLLAAEEHPELEQLILRKFEEVGDVARAERLVRDSDGLRRAKDLAVAQAEVAIEAAQLLPQTQHRDALMRLACMVVDRTR</sequence>
<dbReference type="GO" id="GO:0006744">
    <property type="term" value="P:ubiquinone biosynthetic process"/>
    <property type="evidence" value="ECO:0007669"/>
    <property type="project" value="TreeGrafter"/>
</dbReference>
<proteinExistence type="inferred from homology"/>
<reference evidence="8" key="1">
    <citation type="submission" date="2021-01" db="EMBL/GenBank/DDBJ databases">
        <authorList>
            <person name="Corre E."/>
            <person name="Pelletier E."/>
            <person name="Niang G."/>
            <person name="Scheremetjew M."/>
            <person name="Finn R."/>
            <person name="Kale V."/>
            <person name="Holt S."/>
            <person name="Cochrane G."/>
            <person name="Meng A."/>
            <person name="Brown T."/>
            <person name="Cohen L."/>
        </authorList>
    </citation>
    <scope>NUCLEOTIDE SEQUENCE</scope>
    <source>
        <strain evidence="8">CCMP2877</strain>
    </source>
</reference>
<name>A0A7S1U4D1_9STRA</name>
<keyword evidence="6" id="KW-0414">Isoprene biosynthesis</keyword>
<dbReference type="EMBL" id="HBGJ01023503">
    <property type="protein sequence ID" value="CAD9256670.1"/>
    <property type="molecule type" value="Transcribed_RNA"/>
</dbReference>
<keyword evidence="3 7" id="KW-0808">Transferase</keyword>
<comment type="similarity">
    <text evidence="2 7">Belongs to the FPP/GGPP synthase family.</text>
</comment>
<dbReference type="CDD" id="cd00685">
    <property type="entry name" value="Trans_IPPS_HT"/>
    <property type="match status" value="1"/>
</dbReference>
<dbReference type="PROSITE" id="PS00444">
    <property type="entry name" value="POLYPRENYL_SYNTHASE_2"/>
    <property type="match status" value="1"/>
</dbReference>
<evidence type="ECO:0000256" key="7">
    <source>
        <dbReference type="RuleBase" id="RU004466"/>
    </source>
</evidence>
<keyword evidence="5" id="KW-0460">Magnesium</keyword>
<comment type="cofactor">
    <cofactor evidence="1">
        <name>Mg(2+)</name>
        <dbReference type="ChEBI" id="CHEBI:18420"/>
    </cofactor>
</comment>
<dbReference type="SUPFAM" id="SSF48576">
    <property type="entry name" value="Terpenoid synthases"/>
    <property type="match status" value="1"/>
</dbReference>
<dbReference type="Gene3D" id="1.10.600.10">
    <property type="entry name" value="Farnesyl Diphosphate Synthase"/>
    <property type="match status" value="1"/>
</dbReference>
<accession>A0A7S1U4D1</accession>
<dbReference type="AlphaFoldDB" id="A0A7S1U4D1"/>
<organism evidence="8">
    <name type="scientific">Phaeomonas parva</name>
    <dbReference type="NCBI Taxonomy" id="124430"/>
    <lineage>
        <taxon>Eukaryota</taxon>
        <taxon>Sar</taxon>
        <taxon>Stramenopiles</taxon>
        <taxon>Ochrophyta</taxon>
        <taxon>Pinguiophyceae</taxon>
        <taxon>Pinguiochrysidales</taxon>
        <taxon>Pinguiochrysidaceae</taxon>
        <taxon>Phaeomonas</taxon>
    </lineage>
</organism>
<dbReference type="InterPro" id="IPR008949">
    <property type="entry name" value="Isoprenoid_synthase_dom_sf"/>
</dbReference>
<protein>
    <submittedName>
        <fullName evidence="8">Uncharacterized protein</fullName>
    </submittedName>
</protein>